<name>L1JVJ7_GUITC</name>
<dbReference type="KEGG" id="gtt:GUITHDRAFT_150539"/>
<accession>L1JVJ7</accession>
<organism evidence="2">
    <name type="scientific">Guillardia theta (strain CCMP2712)</name>
    <name type="common">Cryptophyte</name>
    <dbReference type="NCBI Taxonomy" id="905079"/>
    <lineage>
        <taxon>Eukaryota</taxon>
        <taxon>Cryptophyceae</taxon>
        <taxon>Pyrenomonadales</taxon>
        <taxon>Geminigeraceae</taxon>
        <taxon>Guillardia</taxon>
    </lineage>
</organism>
<keyword evidence="1" id="KW-0472">Membrane</keyword>
<reference evidence="3" key="3">
    <citation type="submission" date="2015-06" db="UniProtKB">
        <authorList>
            <consortium name="EnsemblProtists"/>
        </authorList>
    </citation>
    <scope>IDENTIFICATION</scope>
</reference>
<protein>
    <submittedName>
        <fullName evidence="2 3">Uncharacterized protein</fullName>
    </submittedName>
</protein>
<reference evidence="2 4" key="1">
    <citation type="journal article" date="2012" name="Nature">
        <title>Algal genomes reveal evolutionary mosaicism and the fate of nucleomorphs.</title>
        <authorList>
            <consortium name="DOE Joint Genome Institute"/>
            <person name="Curtis B.A."/>
            <person name="Tanifuji G."/>
            <person name="Burki F."/>
            <person name="Gruber A."/>
            <person name="Irimia M."/>
            <person name="Maruyama S."/>
            <person name="Arias M.C."/>
            <person name="Ball S.G."/>
            <person name="Gile G.H."/>
            <person name="Hirakawa Y."/>
            <person name="Hopkins J.F."/>
            <person name="Kuo A."/>
            <person name="Rensing S.A."/>
            <person name="Schmutz J."/>
            <person name="Symeonidi A."/>
            <person name="Elias M."/>
            <person name="Eveleigh R.J."/>
            <person name="Herman E.K."/>
            <person name="Klute M.J."/>
            <person name="Nakayama T."/>
            <person name="Obornik M."/>
            <person name="Reyes-Prieto A."/>
            <person name="Armbrust E.V."/>
            <person name="Aves S.J."/>
            <person name="Beiko R.G."/>
            <person name="Coutinho P."/>
            <person name="Dacks J.B."/>
            <person name="Durnford D.G."/>
            <person name="Fast N.M."/>
            <person name="Green B.R."/>
            <person name="Grisdale C.J."/>
            <person name="Hempel F."/>
            <person name="Henrissat B."/>
            <person name="Hoppner M.P."/>
            <person name="Ishida K."/>
            <person name="Kim E."/>
            <person name="Koreny L."/>
            <person name="Kroth P.G."/>
            <person name="Liu Y."/>
            <person name="Malik S.B."/>
            <person name="Maier U.G."/>
            <person name="McRose D."/>
            <person name="Mock T."/>
            <person name="Neilson J.A."/>
            <person name="Onodera N.T."/>
            <person name="Poole A.M."/>
            <person name="Pritham E.J."/>
            <person name="Richards T.A."/>
            <person name="Rocap G."/>
            <person name="Roy S.W."/>
            <person name="Sarai C."/>
            <person name="Schaack S."/>
            <person name="Shirato S."/>
            <person name="Slamovits C.H."/>
            <person name="Spencer D.F."/>
            <person name="Suzuki S."/>
            <person name="Worden A.Z."/>
            <person name="Zauner S."/>
            <person name="Barry K."/>
            <person name="Bell C."/>
            <person name="Bharti A.K."/>
            <person name="Crow J.A."/>
            <person name="Grimwood J."/>
            <person name="Kramer R."/>
            <person name="Lindquist E."/>
            <person name="Lucas S."/>
            <person name="Salamov A."/>
            <person name="McFadden G.I."/>
            <person name="Lane C.E."/>
            <person name="Keeling P.J."/>
            <person name="Gray M.W."/>
            <person name="Grigoriev I.V."/>
            <person name="Archibald J.M."/>
        </authorList>
    </citation>
    <scope>NUCLEOTIDE SEQUENCE</scope>
    <source>
        <strain evidence="2 4">CCMP2712</strain>
    </source>
</reference>
<evidence type="ECO:0000256" key="1">
    <source>
        <dbReference type="SAM" id="Phobius"/>
    </source>
</evidence>
<keyword evidence="1" id="KW-1133">Transmembrane helix</keyword>
<sequence>MQKRRRSKLWMEHVLHQTEEEGWMTKYVNVHCLPYIFIANQVLLYLGTFFHIILFAVRIYKYGIYSSQSRTLRALPFIIVGWMLNRSASELSMKDKIKTALVLRCLIWLRMLSFSAECFQNNVVREQRFVAMLILCFVSMLYNSSWYSHSVFTGIVCFSRIAAVTFFPYIEIRDDEILYLCASVVLYGSTVYGYGRTQKFVLGIR</sequence>
<dbReference type="Proteomes" id="UP000011087">
    <property type="component" value="Unassembled WGS sequence"/>
</dbReference>
<reference evidence="4" key="2">
    <citation type="submission" date="2012-11" db="EMBL/GenBank/DDBJ databases">
        <authorList>
            <person name="Kuo A."/>
            <person name="Curtis B.A."/>
            <person name="Tanifuji G."/>
            <person name="Burki F."/>
            <person name="Gruber A."/>
            <person name="Irimia M."/>
            <person name="Maruyama S."/>
            <person name="Arias M.C."/>
            <person name="Ball S.G."/>
            <person name="Gile G.H."/>
            <person name="Hirakawa Y."/>
            <person name="Hopkins J.F."/>
            <person name="Rensing S.A."/>
            <person name="Schmutz J."/>
            <person name="Symeonidi A."/>
            <person name="Elias M."/>
            <person name="Eveleigh R.J."/>
            <person name="Herman E.K."/>
            <person name="Klute M.J."/>
            <person name="Nakayama T."/>
            <person name="Obornik M."/>
            <person name="Reyes-Prieto A."/>
            <person name="Armbrust E.V."/>
            <person name="Aves S.J."/>
            <person name="Beiko R.G."/>
            <person name="Coutinho P."/>
            <person name="Dacks J.B."/>
            <person name="Durnford D.G."/>
            <person name="Fast N.M."/>
            <person name="Green B.R."/>
            <person name="Grisdale C."/>
            <person name="Hempe F."/>
            <person name="Henrissat B."/>
            <person name="Hoppner M.P."/>
            <person name="Ishida K.-I."/>
            <person name="Kim E."/>
            <person name="Koreny L."/>
            <person name="Kroth P.G."/>
            <person name="Liu Y."/>
            <person name="Malik S.-B."/>
            <person name="Maier U.G."/>
            <person name="McRose D."/>
            <person name="Mock T."/>
            <person name="Neilson J.A."/>
            <person name="Onodera N.T."/>
            <person name="Poole A.M."/>
            <person name="Pritham E.J."/>
            <person name="Richards T.A."/>
            <person name="Rocap G."/>
            <person name="Roy S.W."/>
            <person name="Sarai C."/>
            <person name="Schaack S."/>
            <person name="Shirato S."/>
            <person name="Slamovits C.H."/>
            <person name="Spencer D.F."/>
            <person name="Suzuki S."/>
            <person name="Worden A.Z."/>
            <person name="Zauner S."/>
            <person name="Barry K."/>
            <person name="Bell C."/>
            <person name="Bharti A.K."/>
            <person name="Crow J.A."/>
            <person name="Grimwood J."/>
            <person name="Kramer R."/>
            <person name="Lindquist E."/>
            <person name="Lucas S."/>
            <person name="Salamov A."/>
            <person name="McFadden G.I."/>
            <person name="Lane C.E."/>
            <person name="Keeling P.J."/>
            <person name="Gray M.W."/>
            <person name="Grigoriev I.V."/>
            <person name="Archibald J.M."/>
        </authorList>
    </citation>
    <scope>NUCLEOTIDE SEQUENCE</scope>
    <source>
        <strain evidence="4">CCMP2712</strain>
    </source>
</reference>
<evidence type="ECO:0000313" key="4">
    <source>
        <dbReference type="Proteomes" id="UP000011087"/>
    </source>
</evidence>
<feature type="transmembrane region" description="Helical" evidence="1">
    <location>
        <begin position="177"/>
        <end position="195"/>
    </location>
</feature>
<feature type="transmembrane region" description="Helical" evidence="1">
    <location>
        <begin position="72"/>
        <end position="88"/>
    </location>
</feature>
<gene>
    <name evidence="2" type="ORF">GUITHDRAFT_150539</name>
</gene>
<dbReference type="AlphaFoldDB" id="L1JVJ7"/>
<feature type="transmembrane region" description="Helical" evidence="1">
    <location>
        <begin position="129"/>
        <end position="145"/>
    </location>
</feature>
<dbReference type="GeneID" id="17309234"/>
<keyword evidence="4" id="KW-1185">Reference proteome</keyword>
<proteinExistence type="predicted"/>
<evidence type="ECO:0000313" key="2">
    <source>
        <dbReference type="EMBL" id="EKX52402.1"/>
    </source>
</evidence>
<dbReference type="EnsemblProtists" id="EKX52402">
    <property type="protein sequence ID" value="EKX52402"/>
    <property type="gene ID" value="GUITHDRAFT_150539"/>
</dbReference>
<evidence type="ECO:0000313" key="3">
    <source>
        <dbReference type="EnsemblProtists" id="EKX52402"/>
    </source>
</evidence>
<dbReference type="EMBL" id="JH992972">
    <property type="protein sequence ID" value="EKX52402.1"/>
    <property type="molecule type" value="Genomic_DNA"/>
</dbReference>
<keyword evidence="1" id="KW-0812">Transmembrane</keyword>
<dbReference type="PaxDb" id="55529-EKX52402"/>
<feature type="transmembrane region" description="Helical" evidence="1">
    <location>
        <begin position="151"/>
        <end position="170"/>
    </location>
</feature>
<feature type="transmembrane region" description="Helical" evidence="1">
    <location>
        <begin position="42"/>
        <end position="60"/>
    </location>
</feature>
<dbReference type="RefSeq" id="XP_005839382.1">
    <property type="nucleotide sequence ID" value="XM_005839325.1"/>
</dbReference>
<dbReference type="HOGENOM" id="CLU_1339739_0_0_1"/>